<reference evidence="8" key="1">
    <citation type="submission" date="2021-11" db="EMBL/GenBank/DDBJ databases">
        <authorList>
            <person name="Schell T."/>
        </authorList>
    </citation>
    <scope>NUCLEOTIDE SEQUENCE</scope>
    <source>
        <strain evidence="8">M5</strain>
    </source>
</reference>
<evidence type="ECO:0000256" key="2">
    <source>
        <dbReference type="ARBA" id="ARBA00008174"/>
    </source>
</evidence>
<feature type="compositionally biased region" description="Acidic residues" evidence="5">
    <location>
        <begin position="655"/>
        <end position="672"/>
    </location>
</feature>
<proteinExistence type="inferred from homology"/>
<dbReference type="PANTHER" id="PTHR22940">
    <property type="entry name" value="TIMEOUT/TIMELESS-2"/>
    <property type="match status" value="1"/>
</dbReference>
<comment type="caution">
    <text evidence="8">The sequence shown here is derived from an EMBL/GenBank/DDBJ whole genome shotgun (WGS) entry which is preliminary data.</text>
</comment>
<feature type="compositionally biased region" description="Basic and acidic residues" evidence="5">
    <location>
        <begin position="673"/>
        <end position="684"/>
    </location>
</feature>
<feature type="domain" description="Timeless N-terminal" evidence="6">
    <location>
        <begin position="24"/>
        <end position="286"/>
    </location>
</feature>
<name>A0A8J2REB2_9CRUS</name>
<keyword evidence="9" id="KW-1185">Reference proteome</keyword>
<feature type="domain" description="Timeless C-terminal" evidence="7">
    <location>
        <begin position="992"/>
        <end position="1076"/>
    </location>
</feature>
<dbReference type="GO" id="GO:0048511">
    <property type="term" value="P:rhythmic process"/>
    <property type="evidence" value="ECO:0007669"/>
    <property type="project" value="UniProtKB-KW"/>
</dbReference>
<accession>A0A8J2REB2</accession>
<evidence type="ECO:0000259" key="6">
    <source>
        <dbReference type="Pfam" id="PF04821"/>
    </source>
</evidence>
<dbReference type="EMBL" id="CAKKLH010000035">
    <property type="protein sequence ID" value="CAH0100326.1"/>
    <property type="molecule type" value="Genomic_DNA"/>
</dbReference>
<evidence type="ECO:0000313" key="9">
    <source>
        <dbReference type="Proteomes" id="UP000789390"/>
    </source>
</evidence>
<dbReference type="GO" id="GO:0043111">
    <property type="term" value="P:replication fork arrest"/>
    <property type="evidence" value="ECO:0007669"/>
    <property type="project" value="TreeGrafter"/>
</dbReference>
<evidence type="ECO:0000256" key="5">
    <source>
        <dbReference type="SAM" id="MobiDB-lite"/>
    </source>
</evidence>
<evidence type="ECO:0000313" key="8">
    <source>
        <dbReference type="EMBL" id="CAH0100326.1"/>
    </source>
</evidence>
<dbReference type="Proteomes" id="UP000789390">
    <property type="component" value="Unassembled WGS sequence"/>
</dbReference>
<organism evidence="8 9">
    <name type="scientific">Daphnia galeata</name>
    <dbReference type="NCBI Taxonomy" id="27404"/>
    <lineage>
        <taxon>Eukaryota</taxon>
        <taxon>Metazoa</taxon>
        <taxon>Ecdysozoa</taxon>
        <taxon>Arthropoda</taxon>
        <taxon>Crustacea</taxon>
        <taxon>Branchiopoda</taxon>
        <taxon>Diplostraca</taxon>
        <taxon>Cladocera</taxon>
        <taxon>Anomopoda</taxon>
        <taxon>Daphniidae</taxon>
        <taxon>Daphnia</taxon>
    </lineage>
</organism>
<feature type="compositionally biased region" description="Basic residues" evidence="5">
    <location>
        <begin position="534"/>
        <end position="545"/>
    </location>
</feature>
<evidence type="ECO:0000256" key="1">
    <source>
        <dbReference type="ARBA" id="ARBA00004123"/>
    </source>
</evidence>
<dbReference type="GO" id="GO:0000076">
    <property type="term" value="P:DNA replication checkpoint signaling"/>
    <property type="evidence" value="ECO:0007669"/>
    <property type="project" value="TreeGrafter"/>
</dbReference>
<keyword evidence="4" id="KW-0131">Cell cycle</keyword>
<dbReference type="Pfam" id="PF04821">
    <property type="entry name" value="TIMELESS"/>
    <property type="match status" value="1"/>
</dbReference>
<dbReference type="OrthoDB" id="310853at2759"/>
<evidence type="ECO:0000256" key="4">
    <source>
        <dbReference type="ARBA" id="ARBA00023306"/>
    </source>
</evidence>
<dbReference type="Pfam" id="PF26019">
    <property type="entry name" value="HTH_TIMELESS"/>
    <property type="match status" value="1"/>
</dbReference>
<evidence type="ECO:0000256" key="3">
    <source>
        <dbReference type="ARBA" id="ARBA00023242"/>
    </source>
</evidence>
<feature type="region of interest" description="Disordered" evidence="5">
    <location>
        <begin position="1110"/>
        <end position="1155"/>
    </location>
</feature>
<gene>
    <name evidence="8" type="ORF">DGAL_LOCUS2548</name>
</gene>
<dbReference type="InterPro" id="IPR007725">
    <property type="entry name" value="TIMELESS_C"/>
</dbReference>
<evidence type="ECO:0000259" key="7">
    <source>
        <dbReference type="Pfam" id="PF05029"/>
    </source>
</evidence>
<dbReference type="PANTHER" id="PTHR22940:SF4">
    <property type="entry name" value="PROTEIN TIMELESS HOMOLOG"/>
    <property type="match status" value="1"/>
</dbReference>
<feature type="region of interest" description="Disordered" evidence="5">
    <location>
        <begin position="530"/>
        <end position="555"/>
    </location>
</feature>
<dbReference type="Pfam" id="PF05029">
    <property type="entry name" value="TIMELESS_C"/>
    <property type="match status" value="1"/>
</dbReference>
<feature type="region of interest" description="Disordered" evidence="5">
    <location>
        <begin position="654"/>
        <end position="684"/>
    </location>
</feature>
<dbReference type="GO" id="GO:0006281">
    <property type="term" value="P:DNA repair"/>
    <property type="evidence" value="ECO:0007669"/>
    <property type="project" value="TreeGrafter"/>
</dbReference>
<comment type="similarity">
    <text evidence="2">Belongs to the timeless family.</text>
</comment>
<dbReference type="GO" id="GO:0003677">
    <property type="term" value="F:DNA binding"/>
    <property type="evidence" value="ECO:0007669"/>
    <property type="project" value="TreeGrafter"/>
</dbReference>
<dbReference type="InterPro" id="IPR006906">
    <property type="entry name" value="Timeless_N"/>
</dbReference>
<keyword evidence="3" id="KW-0539">Nucleus</keyword>
<protein>
    <recommendedName>
        <fullName evidence="10">Protein timeless homolog</fullName>
    </recommendedName>
</protein>
<dbReference type="GO" id="GO:0009649">
    <property type="term" value="P:entrainment of circadian clock"/>
    <property type="evidence" value="ECO:0007669"/>
    <property type="project" value="TreeGrafter"/>
</dbReference>
<dbReference type="AlphaFoldDB" id="A0A8J2REB2"/>
<dbReference type="InterPro" id="IPR044998">
    <property type="entry name" value="Timeless"/>
</dbReference>
<sequence length="1186" mass="136432">MVTPFIKAELTAAVTSLGCTEGNKYFKDQYCLEALKDLIRYLRRDDDTLGIRRELGQMKLVQTNLIPILCEYQKDELLFDVTLRLLVNLTNPTLLLFNEELPTDKIARNYYLQHVSHLQSYKPALASDKFWMVLTDKLKLLLVKESEDRMEDDKLLTERILILIRNILDIPITPEDEKRTDDDASVHDQVLWSMHLSGMEDVIIYLASNENERHFCMHVMEIISLMLREQNPASLAQTAAQRSVAEKQKDTDELVAMVQKESSEREARYKMMTASRSSIFRGTFCVKDVKSISDKDLIVHRTLTDGKSLDFHKNKEGKRKAKNRIPLPSCDVTRRSTLSIRLMLKDFCLELLNGAYNSLMHVVKDYLVRLKTQDHDETYYLWALKFFMEFNRHSAKFRVELVSETMSIGLFHYIQTQVQTYSESITVEKKKAALWSRRLNVALCAYQELLMTLNAMDKSSSESIRSSSRVLKSNVFYVPEYREMCLVLLLNYKETQHSLNYLKDLVETNHIFLKLFEQFAKGNRHLVVQNKSKVPQKRKKNKQKKNKSEKEELTPPPTFDEIAVEISAALQENPSLTDDVVPFDAASDLSMDDQRVIAMGKIQKMLKESKTHLAVALLRACRDVWPEGEVFGAPEVGPEDELLLLRELYNTELPDVAEEEPNGEAESAEAGDSDGKEIEKEETVRRSEKELQFEEFIRRFVHKNVVKSYCHLLRSFSTNTTLTNHCVIKILHRIAFDCKMPAMMFQLSLFKTFHMIMNDPRVNTDPTVKELNKFAVYITRKFAETAAVNPKIFVELLFWKTAREAAEIEVGYGNVQDPSNRFGWSEEEEDELQRLHQEFRDVQEGEGDVVDRIMANLINQTRSRRVIIKKMKEMGLIMDAKSLAKTKRSSKIRPPKEWSDHEVEELQRIFPEVRESSDPLGMLIDRLPFRRAKNHVREKIVELGLVEEKVLLDLSTRRKQKKELKTNRPKQYGFAMKKSDYFSPEMLTAPLRQLVSDGRKEGLAWLVECLSETLEDREDGEGDEAIPIVPLTDISNDAMEDHTFLKFIAKLGLAPPANEQEQFWRIPSTLTAADLRSRIDFLKGATDSVSDGGDVQDDLAEPVEMFANNNSSAKRVADEPIPVGSQKRRRIINSESSNSDNEEEEKMQTQDVVQQTAEAVVVETSTTAASTTSRKRFAILDSSDSE</sequence>
<dbReference type="GO" id="GO:0031298">
    <property type="term" value="C:replication fork protection complex"/>
    <property type="evidence" value="ECO:0007669"/>
    <property type="project" value="TreeGrafter"/>
</dbReference>
<evidence type="ECO:0008006" key="10">
    <source>
        <dbReference type="Google" id="ProtNLM"/>
    </source>
</evidence>
<comment type="subcellular location">
    <subcellularLocation>
        <location evidence="1">Nucleus</location>
    </subcellularLocation>
</comment>